<dbReference type="STRING" id="1121393.SAMN02745216_01138"/>
<keyword evidence="3" id="KW-1185">Reference proteome</keyword>
<evidence type="ECO:0000313" key="2">
    <source>
        <dbReference type="EMBL" id="SHJ14712.1"/>
    </source>
</evidence>
<evidence type="ECO:0000313" key="3">
    <source>
        <dbReference type="Proteomes" id="UP000183994"/>
    </source>
</evidence>
<dbReference type="EMBL" id="FQZU01000004">
    <property type="protein sequence ID" value="SHJ14712.1"/>
    <property type="molecule type" value="Genomic_DNA"/>
</dbReference>
<dbReference type="Gene3D" id="2.30.110.10">
    <property type="entry name" value="Electron Transport, Fmn-binding Protein, Chain A"/>
    <property type="match status" value="1"/>
</dbReference>
<dbReference type="InterPro" id="IPR012349">
    <property type="entry name" value="Split_barrel_FMN-bd"/>
</dbReference>
<name>A0A1M6GXQ4_9BACT</name>
<sequence length="131" mass="14615">MCVLATDAGGKPHCSLMAYMLDRQGNALIMVTGKNSAKHKNMQANPKVSVMVDTRASFDKDQDENIQALTIAGTYGPQDPRDLMELTRAFLIIHPRLKPLLDQEDTEFFRVHINSILLLDGPVESTFIELD</sequence>
<protein>
    <submittedName>
        <fullName evidence="2">Nitroimidazol reductase NimA, pyridoxamine 5'-phosphate oxidase superfamily</fullName>
    </submittedName>
</protein>
<gene>
    <name evidence="2" type="ORF">SAMN02745216_01138</name>
</gene>
<reference evidence="3" key="1">
    <citation type="submission" date="2016-11" db="EMBL/GenBank/DDBJ databases">
        <authorList>
            <person name="Varghese N."/>
            <person name="Submissions S."/>
        </authorList>
    </citation>
    <scope>NUCLEOTIDE SEQUENCE [LARGE SCALE GENOMIC DNA]</scope>
    <source>
        <strain evidence="3">DSM 16219</strain>
    </source>
</reference>
<feature type="domain" description="Pyridoxamine 5'-phosphate oxidase N-terminal" evidence="1">
    <location>
        <begin position="1"/>
        <end position="74"/>
    </location>
</feature>
<organism evidence="2 3">
    <name type="scientific">Desulfatibacillum alkenivorans DSM 16219</name>
    <dbReference type="NCBI Taxonomy" id="1121393"/>
    <lineage>
        <taxon>Bacteria</taxon>
        <taxon>Pseudomonadati</taxon>
        <taxon>Thermodesulfobacteriota</taxon>
        <taxon>Desulfobacteria</taxon>
        <taxon>Desulfobacterales</taxon>
        <taxon>Desulfatibacillaceae</taxon>
        <taxon>Desulfatibacillum</taxon>
    </lineage>
</organism>
<dbReference type="AlphaFoldDB" id="A0A1M6GXQ4"/>
<accession>A0A1M6GXQ4</accession>
<dbReference type="Pfam" id="PF01243">
    <property type="entry name" value="PNPOx_N"/>
    <property type="match status" value="1"/>
</dbReference>
<evidence type="ECO:0000259" key="1">
    <source>
        <dbReference type="Pfam" id="PF01243"/>
    </source>
</evidence>
<dbReference type="Proteomes" id="UP000183994">
    <property type="component" value="Unassembled WGS sequence"/>
</dbReference>
<proteinExistence type="predicted"/>
<dbReference type="InterPro" id="IPR011576">
    <property type="entry name" value="Pyridox_Oxase_N"/>
</dbReference>
<dbReference type="SUPFAM" id="SSF50475">
    <property type="entry name" value="FMN-binding split barrel"/>
    <property type="match status" value="1"/>
</dbReference>